<dbReference type="AlphaFoldDB" id="A0A4U3L9H3"/>
<protein>
    <submittedName>
        <fullName evidence="3">Heavy-metal-associated domain-containing protein</fullName>
    </submittedName>
</protein>
<evidence type="ECO:0000256" key="2">
    <source>
        <dbReference type="SAM" id="SignalP"/>
    </source>
</evidence>
<feature type="signal peptide" evidence="2">
    <location>
        <begin position="1"/>
        <end position="19"/>
    </location>
</feature>
<reference evidence="3 4" key="1">
    <citation type="submission" date="2019-05" db="EMBL/GenBank/DDBJ databases">
        <title>Panacibacter sp. strain 17mud1-8 Genome sequencing and assembly.</title>
        <authorList>
            <person name="Chhetri G."/>
        </authorList>
    </citation>
    <scope>NUCLEOTIDE SEQUENCE [LARGE SCALE GENOMIC DNA]</scope>
    <source>
        <strain evidence="3 4">17mud1-8</strain>
    </source>
</reference>
<proteinExistence type="predicted"/>
<name>A0A4U3L9H3_9BACT</name>
<evidence type="ECO:0000313" key="4">
    <source>
        <dbReference type="Proteomes" id="UP000305848"/>
    </source>
</evidence>
<dbReference type="InterPro" id="IPR036163">
    <property type="entry name" value="HMA_dom_sf"/>
</dbReference>
<accession>A0A4U3L9H3</accession>
<keyword evidence="4" id="KW-1185">Reference proteome</keyword>
<dbReference type="Proteomes" id="UP000305848">
    <property type="component" value="Unassembled WGS sequence"/>
</dbReference>
<evidence type="ECO:0000256" key="1">
    <source>
        <dbReference type="SAM" id="MobiDB-lite"/>
    </source>
</evidence>
<dbReference type="OrthoDB" id="5513217at2"/>
<dbReference type="GO" id="GO:0046872">
    <property type="term" value="F:metal ion binding"/>
    <property type="evidence" value="ECO:0007669"/>
    <property type="project" value="InterPro"/>
</dbReference>
<evidence type="ECO:0000313" key="3">
    <source>
        <dbReference type="EMBL" id="TKK71760.1"/>
    </source>
</evidence>
<feature type="chain" id="PRO_5020200543" evidence="2">
    <location>
        <begin position="20"/>
        <end position="139"/>
    </location>
</feature>
<keyword evidence="2" id="KW-0732">Signal</keyword>
<feature type="region of interest" description="Disordered" evidence="1">
    <location>
        <begin position="119"/>
        <end position="139"/>
    </location>
</feature>
<dbReference type="EMBL" id="SZQL01000001">
    <property type="protein sequence ID" value="TKK71760.1"/>
    <property type="molecule type" value="Genomic_DNA"/>
</dbReference>
<organism evidence="3 4">
    <name type="scientific">Ilyomonas limi</name>
    <dbReference type="NCBI Taxonomy" id="2575867"/>
    <lineage>
        <taxon>Bacteria</taxon>
        <taxon>Pseudomonadati</taxon>
        <taxon>Bacteroidota</taxon>
        <taxon>Chitinophagia</taxon>
        <taxon>Chitinophagales</taxon>
        <taxon>Chitinophagaceae</taxon>
        <taxon>Ilyomonas</taxon>
    </lineage>
</organism>
<gene>
    <name evidence="3" type="ORF">FC093_01685</name>
</gene>
<dbReference type="RefSeq" id="WP_137260000.1">
    <property type="nucleotide sequence ID" value="NZ_SZQL01000001.1"/>
</dbReference>
<comment type="caution">
    <text evidence="3">The sequence shown here is derived from an EMBL/GenBank/DDBJ whole genome shotgun (WGS) entry which is preliminary data.</text>
</comment>
<dbReference type="SUPFAM" id="SSF55008">
    <property type="entry name" value="HMA, heavy metal-associated domain"/>
    <property type="match status" value="1"/>
</dbReference>
<sequence>MKKLLFSLMLFCSVKAINAQVMSAKPQWATLNVPQLKCWECKDRLDKYLLQETGPNGDNGIMKWTVNMSSGTLKIQYVPDRITLDYIKTAINNAGFDVDSTTATEDAYKKLPPICKRAAEGGGQIKGQPPCKLPPNERQ</sequence>
<dbReference type="Gene3D" id="3.30.70.100">
    <property type="match status" value="1"/>
</dbReference>